<dbReference type="AlphaFoldDB" id="A0A1Y2I1U5"/>
<evidence type="ECO:0000313" key="1">
    <source>
        <dbReference type="EMBL" id="ORZ39382.1"/>
    </source>
</evidence>
<accession>A0A1Y2I1U5</accession>
<dbReference type="EMBL" id="MCFL01000005">
    <property type="protein sequence ID" value="ORZ39382.1"/>
    <property type="molecule type" value="Genomic_DNA"/>
</dbReference>
<keyword evidence="2" id="KW-1185">Reference proteome</keyword>
<protein>
    <submittedName>
        <fullName evidence="1">Uncharacterized protein</fullName>
    </submittedName>
</protein>
<reference evidence="1 2" key="1">
    <citation type="submission" date="2016-07" db="EMBL/GenBank/DDBJ databases">
        <title>Pervasive Adenine N6-methylation of Active Genes in Fungi.</title>
        <authorList>
            <consortium name="DOE Joint Genome Institute"/>
            <person name="Mondo S.J."/>
            <person name="Dannebaum R.O."/>
            <person name="Kuo R.C."/>
            <person name="Labutti K."/>
            <person name="Haridas S."/>
            <person name="Kuo A."/>
            <person name="Salamov A."/>
            <person name="Ahrendt S.R."/>
            <person name="Lipzen A."/>
            <person name="Sullivan W."/>
            <person name="Andreopoulos W.B."/>
            <person name="Clum A."/>
            <person name="Lindquist E."/>
            <person name="Daum C."/>
            <person name="Ramamoorthy G.K."/>
            <person name="Gryganskyi A."/>
            <person name="Culley D."/>
            <person name="Magnuson J.K."/>
            <person name="James T.Y."/>
            <person name="O'Malley M.A."/>
            <person name="Stajich J.E."/>
            <person name="Spatafora J.W."/>
            <person name="Visel A."/>
            <person name="Grigoriev I.V."/>
        </authorList>
    </citation>
    <scope>NUCLEOTIDE SEQUENCE [LARGE SCALE GENOMIC DNA]</scope>
    <source>
        <strain evidence="1 2">PL171</strain>
    </source>
</reference>
<gene>
    <name evidence="1" type="ORF">BCR44DRAFT_1246824</name>
</gene>
<evidence type="ECO:0000313" key="2">
    <source>
        <dbReference type="Proteomes" id="UP000193411"/>
    </source>
</evidence>
<comment type="caution">
    <text evidence="1">The sequence shown here is derived from an EMBL/GenBank/DDBJ whole genome shotgun (WGS) entry which is preliminary data.</text>
</comment>
<sequence length="72" mass="8054">MMRRLHSGARLGPPACPCSHVLRPSCRKKRSQHSFYALCNDRNNSGNDCTAAHRLGLIELAPVRCKCKCKCE</sequence>
<name>A0A1Y2I1U5_9FUNG</name>
<organism evidence="1 2">
    <name type="scientific">Catenaria anguillulae PL171</name>
    <dbReference type="NCBI Taxonomy" id="765915"/>
    <lineage>
        <taxon>Eukaryota</taxon>
        <taxon>Fungi</taxon>
        <taxon>Fungi incertae sedis</taxon>
        <taxon>Blastocladiomycota</taxon>
        <taxon>Blastocladiomycetes</taxon>
        <taxon>Blastocladiales</taxon>
        <taxon>Catenariaceae</taxon>
        <taxon>Catenaria</taxon>
    </lineage>
</organism>
<dbReference type="Proteomes" id="UP000193411">
    <property type="component" value="Unassembled WGS sequence"/>
</dbReference>
<proteinExistence type="predicted"/>